<protein>
    <submittedName>
        <fullName evidence="1">T9SS type A sorting domain-containing protein</fullName>
    </submittedName>
</protein>
<dbReference type="Gene3D" id="2.130.10.30">
    <property type="entry name" value="Regulator of chromosome condensation 1/beta-lactamase-inhibitor protein II"/>
    <property type="match status" value="2"/>
</dbReference>
<dbReference type="InterPro" id="IPR026444">
    <property type="entry name" value="Secre_tail"/>
</dbReference>
<name>A0ABS0I9B7_9BACT</name>
<dbReference type="NCBIfam" id="TIGR04183">
    <property type="entry name" value="Por_Secre_tail"/>
    <property type="match status" value="1"/>
</dbReference>
<proteinExistence type="predicted"/>
<dbReference type="RefSeq" id="WP_196294616.1">
    <property type="nucleotide sequence ID" value="NZ_JADQDM010000012.1"/>
</dbReference>
<organism evidence="1 2">
    <name type="scientific">Hymenobacter ruricola</name>
    <dbReference type="NCBI Taxonomy" id="2791023"/>
    <lineage>
        <taxon>Bacteria</taxon>
        <taxon>Pseudomonadati</taxon>
        <taxon>Bacteroidota</taxon>
        <taxon>Cytophagia</taxon>
        <taxon>Cytophagales</taxon>
        <taxon>Hymenobacteraceae</taxon>
        <taxon>Hymenobacter</taxon>
    </lineage>
</organism>
<dbReference type="Proteomes" id="UP000618931">
    <property type="component" value="Unassembled WGS sequence"/>
</dbReference>
<sequence length="412" mass="41535">MKHFFSTTAGKAAAGLLLAVLVLLAPLGAGAQALRGTFAGGRSHSLAIHADGSLWATGDNTYGQLGTGTTTSSTAWVQVGTATDWVQVAAGTSFSLGLRADGTAWAWGFNGYGQLGDNSTTDRLVPTAVSGGGTYAQLAAGYIFSVGLRTDGTVYAWGLNTNGQLGDGTTTDRAVPTREATNGTTWTALAPGLASSFTAVRTVSGYNFASTGYNSSGQLGDGTTDDANRFDRVSPLNSLQPLPVELVAFAAVRTGPAAVALAWHTASEQHNAGFTVEKSADGVAFAALGFVAGAGSSATAHAYAYPDANARAAAYYRLAQRDLDGTVAYSPVQFVPAADGEGAAGLVLVLVPNPAHGGVVQVPGLAAGTPLAVYDGLGRLVRPAAATLDVAGLPAGVYVVRAGTRAAHLVVE</sequence>
<dbReference type="InterPro" id="IPR009091">
    <property type="entry name" value="RCC1/BLIP-II"/>
</dbReference>
<dbReference type="EMBL" id="JADQDM010000012">
    <property type="protein sequence ID" value="MBF9223172.1"/>
    <property type="molecule type" value="Genomic_DNA"/>
</dbReference>
<dbReference type="PANTHER" id="PTHR45982:SF1">
    <property type="entry name" value="REGULATOR OF CHROMOSOME CONDENSATION"/>
    <property type="match status" value="1"/>
</dbReference>
<dbReference type="PRINTS" id="PR00633">
    <property type="entry name" value="RCCNDNSATION"/>
</dbReference>
<gene>
    <name evidence="1" type="ORF">I2H31_18860</name>
</gene>
<dbReference type="Pfam" id="PF13540">
    <property type="entry name" value="RCC1_2"/>
    <property type="match status" value="3"/>
</dbReference>
<comment type="caution">
    <text evidence="1">The sequence shown here is derived from an EMBL/GenBank/DDBJ whole genome shotgun (WGS) entry which is preliminary data.</text>
</comment>
<dbReference type="InterPro" id="IPR000408">
    <property type="entry name" value="Reg_chr_condens"/>
</dbReference>
<dbReference type="PROSITE" id="PS50012">
    <property type="entry name" value="RCC1_3"/>
    <property type="match status" value="3"/>
</dbReference>
<accession>A0ABS0I9B7</accession>
<dbReference type="InterPro" id="IPR051553">
    <property type="entry name" value="Ran_GTPase-activating"/>
</dbReference>
<keyword evidence="2" id="KW-1185">Reference proteome</keyword>
<dbReference type="PANTHER" id="PTHR45982">
    <property type="entry name" value="REGULATOR OF CHROMOSOME CONDENSATION"/>
    <property type="match status" value="1"/>
</dbReference>
<evidence type="ECO:0000313" key="2">
    <source>
        <dbReference type="Proteomes" id="UP000618931"/>
    </source>
</evidence>
<dbReference type="SUPFAM" id="SSF50985">
    <property type="entry name" value="RCC1/BLIP-II"/>
    <property type="match status" value="1"/>
</dbReference>
<reference evidence="1 2" key="1">
    <citation type="submission" date="2020-11" db="EMBL/GenBank/DDBJ databases">
        <authorList>
            <person name="Kim M.K."/>
        </authorList>
    </citation>
    <scope>NUCLEOTIDE SEQUENCE [LARGE SCALE GENOMIC DNA]</scope>
    <source>
        <strain evidence="1 2">BT662</strain>
    </source>
</reference>
<evidence type="ECO:0000313" key="1">
    <source>
        <dbReference type="EMBL" id="MBF9223172.1"/>
    </source>
</evidence>